<dbReference type="GO" id="GO:0005886">
    <property type="term" value="C:plasma membrane"/>
    <property type="evidence" value="ECO:0007669"/>
    <property type="project" value="TreeGrafter"/>
</dbReference>
<name>A0A9X4KZM9_9BACL</name>
<feature type="transmembrane region" description="Helical" evidence="2">
    <location>
        <begin position="20"/>
        <end position="45"/>
    </location>
</feature>
<dbReference type="Pfam" id="PF00873">
    <property type="entry name" value="ACR_tran"/>
    <property type="match status" value="1"/>
</dbReference>
<gene>
    <name evidence="3" type="ORF">OMP40_32505</name>
</gene>
<dbReference type="AlphaFoldDB" id="A0A9X4KZM9"/>
<dbReference type="Gene3D" id="1.20.1640.10">
    <property type="entry name" value="Multidrug efflux transporter AcrB transmembrane domain"/>
    <property type="match status" value="2"/>
</dbReference>
<keyword evidence="4" id="KW-1185">Reference proteome</keyword>
<dbReference type="SUPFAM" id="SSF82866">
    <property type="entry name" value="Multidrug efflux transporter AcrB transmembrane domain"/>
    <property type="match status" value="1"/>
</dbReference>
<feature type="transmembrane region" description="Helical" evidence="2">
    <location>
        <begin position="72"/>
        <end position="92"/>
    </location>
</feature>
<sequence>MPLAFVDGLVGAFFQPFSVAVVVSILLSLLIAFLLIPALAALFFTKLPKHRESGRLTQGYIKLLRGAIARKWIVLTLAVALLAGSAGFAGVIGKSFLPSEPSDELLVRLELPATAMLEQTDEMVRAAEAQLKSREEIRYVQVFAGQSNAVKAMQQSKSGNNTAELAVGLRDVDERSGVRGDLEQSLNKLVQDKYPSGKVTVKRTEKRRPPVRRQRRGHALRRQYA</sequence>
<evidence type="ECO:0000256" key="2">
    <source>
        <dbReference type="SAM" id="Phobius"/>
    </source>
</evidence>
<keyword evidence="2" id="KW-0812">Transmembrane</keyword>
<dbReference type="PRINTS" id="PR00702">
    <property type="entry name" value="ACRIFLAVINRP"/>
</dbReference>
<dbReference type="EMBL" id="JAPDIA010000008">
    <property type="protein sequence ID" value="MDG0813488.1"/>
    <property type="molecule type" value="Genomic_DNA"/>
</dbReference>
<dbReference type="GO" id="GO:0042910">
    <property type="term" value="F:xenobiotic transmembrane transporter activity"/>
    <property type="evidence" value="ECO:0007669"/>
    <property type="project" value="TreeGrafter"/>
</dbReference>
<keyword evidence="2" id="KW-0472">Membrane</keyword>
<organism evidence="3 4">
    <name type="scientific">Cohnella rhizosphaerae</name>
    <dbReference type="NCBI Taxonomy" id="1457232"/>
    <lineage>
        <taxon>Bacteria</taxon>
        <taxon>Bacillati</taxon>
        <taxon>Bacillota</taxon>
        <taxon>Bacilli</taxon>
        <taxon>Bacillales</taxon>
        <taxon>Paenibacillaceae</taxon>
        <taxon>Cohnella</taxon>
    </lineage>
</organism>
<dbReference type="Proteomes" id="UP001153404">
    <property type="component" value="Unassembled WGS sequence"/>
</dbReference>
<evidence type="ECO:0000256" key="1">
    <source>
        <dbReference type="SAM" id="MobiDB-lite"/>
    </source>
</evidence>
<accession>A0A9X4KZM9</accession>
<dbReference type="PANTHER" id="PTHR32063">
    <property type="match status" value="1"/>
</dbReference>
<feature type="region of interest" description="Disordered" evidence="1">
    <location>
        <begin position="194"/>
        <end position="225"/>
    </location>
</feature>
<protein>
    <submittedName>
        <fullName evidence="3">Efflux RND transporter permease subunit</fullName>
    </submittedName>
</protein>
<evidence type="ECO:0000313" key="3">
    <source>
        <dbReference type="EMBL" id="MDG0813488.1"/>
    </source>
</evidence>
<reference evidence="3" key="1">
    <citation type="submission" date="2022-10" db="EMBL/GenBank/DDBJ databases">
        <title>Comparative genomic analysis of Cohnella hashimotonis sp. nov., isolated from the International Space Station.</title>
        <authorList>
            <person name="Simpson A."/>
            <person name="Venkateswaran K."/>
        </authorList>
    </citation>
    <scope>NUCLEOTIDE SEQUENCE</scope>
    <source>
        <strain evidence="3">DSM 28161</strain>
    </source>
</reference>
<dbReference type="SUPFAM" id="SSF82693">
    <property type="entry name" value="Multidrug efflux transporter AcrB pore domain, PN1, PN2, PC1 and PC2 subdomains"/>
    <property type="match status" value="1"/>
</dbReference>
<proteinExistence type="predicted"/>
<keyword evidence="2" id="KW-1133">Transmembrane helix</keyword>
<dbReference type="PANTHER" id="PTHR32063:SF0">
    <property type="entry name" value="SWARMING MOTILITY PROTEIN SWRC"/>
    <property type="match status" value="1"/>
</dbReference>
<dbReference type="RefSeq" id="WP_277537462.1">
    <property type="nucleotide sequence ID" value="NZ_JAPDIA010000008.1"/>
</dbReference>
<evidence type="ECO:0000313" key="4">
    <source>
        <dbReference type="Proteomes" id="UP001153404"/>
    </source>
</evidence>
<dbReference type="InterPro" id="IPR001036">
    <property type="entry name" value="Acrflvin-R"/>
</dbReference>
<comment type="caution">
    <text evidence="3">The sequence shown here is derived from an EMBL/GenBank/DDBJ whole genome shotgun (WGS) entry which is preliminary data.</text>
</comment>
<feature type="compositionally biased region" description="Basic residues" evidence="1">
    <location>
        <begin position="200"/>
        <end position="225"/>
    </location>
</feature>
<dbReference type="Gene3D" id="3.30.70.1430">
    <property type="entry name" value="Multidrug efflux transporter AcrB pore domain"/>
    <property type="match status" value="1"/>
</dbReference>